<keyword evidence="3" id="KW-1185">Reference proteome</keyword>
<gene>
    <name evidence="2" type="ORF">VZT92_024105</name>
</gene>
<dbReference type="CDD" id="cd21037">
    <property type="entry name" value="MLKL_NTD"/>
    <property type="match status" value="1"/>
</dbReference>
<evidence type="ECO:0000313" key="3">
    <source>
        <dbReference type="Proteomes" id="UP001488805"/>
    </source>
</evidence>
<sequence>MDNRDLYQSQVDMALSLCSTIYQMADNAKTNKGNCQQVAQRVKALEGLVVAIKKKERDGFSPTVENALKDLCSTLKSAKTLMKKLSQSNNLRGLMKSGKDEDHFSNVDERLIDNFQVLSGVFLIDHGNDPSSMPPMAYNPTPSMPQPSSMPPMMYDPRASMPQPSSMPPMMYDPRASMPQPSSMLPMTYDPRASMPQPSSMPPFMHNTTAPMPQPSYMATYSPVTPYPSQSLMPTMAMSNSISPLSSIPFPNSSMGMMAPMSLSTPTASAPNYGFLT</sequence>
<dbReference type="GO" id="GO:0007166">
    <property type="term" value="P:cell surface receptor signaling pathway"/>
    <property type="evidence" value="ECO:0007669"/>
    <property type="project" value="InterPro"/>
</dbReference>
<dbReference type="InterPro" id="IPR059179">
    <property type="entry name" value="MLKL-like_MCAfunc"/>
</dbReference>
<dbReference type="AlphaFoldDB" id="A0AAW1E1K7"/>
<dbReference type="InterPro" id="IPR054000">
    <property type="entry name" value="MLKL_N"/>
</dbReference>
<comment type="caution">
    <text evidence="2">The sequence shown here is derived from an EMBL/GenBank/DDBJ whole genome shotgun (WGS) entry which is preliminary data.</text>
</comment>
<dbReference type="EMBL" id="JBCEZU010000575">
    <property type="protein sequence ID" value="KAK9516152.1"/>
    <property type="molecule type" value="Genomic_DNA"/>
</dbReference>
<evidence type="ECO:0000259" key="1">
    <source>
        <dbReference type="Pfam" id="PF22215"/>
    </source>
</evidence>
<organism evidence="2 3">
    <name type="scientific">Zoarces viviparus</name>
    <name type="common">Viviparous eelpout</name>
    <name type="synonym">Blennius viviparus</name>
    <dbReference type="NCBI Taxonomy" id="48416"/>
    <lineage>
        <taxon>Eukaryota</taxon>
        <taxon>Metazoa</taxon>
        <taxon>Chordata</taxon>
        <taxon>Craniata</taxon>
        <taxon>Vertebrata</taxon>
        <taxon>Euteleostomi</taxon>
        <taxon>Actinopterygii</taxon>
        <taxon>Neopterygii</taxon>
        <taxon>Teleostei</taxon>
        <taxon>Neoteleostei</taxon>
        <taxon>Acanthomorphata</taxon>
        <taxon>Eupercaria</taxon>
        <taxon>Perciformes</taxon>
        <taxon>Cottioidei</taxon>
        <taxon>Zoarcales</taxon>
        <taxon>Zoarcidae</taxon>
        <taxon>Zoarcinae</taxon>
        <taxon>Zoarces</taxon>
    </lineage>
</organism>
<feature type="domain" description="Mixed lineage kinase" evidence="1">
    <location>
        <begin position="14"/>
        <end position="130"/>
    </location>
</feature>
<name>A0AAW1E1K7_ZOAVI</name>
<proteinExistence type="predicted"/>
<evidence type="ECO:0000313" key="2">
    <source>
        <dbReference type="EMBL" id="KAK9516152.1"/>
    </source>
</evidence>
<dbReference type="Pfam" id="PF22215">
    <property type="entry name" value="MLKL_N"/>
    <property type="match status" value="1"/>
</dbReference>
<accession>A0AAW1E1K7</accession>
<dbReference type="Proteomes" id="UP001488805">
    <property type="component" value="Unassembled WGS sequence"/>
</dbReference>
<reference evidence="2 3" key="1">
    <citation type="journal article" date="2024" name="Genome Biol. Evol.">
        <title>Chromosome-level genome assembly of the viviparous eelpout Zoarces viviparus.</title>
        <authorList>
            <person name="Fuhrmann N."/>
            <person name="Brasseur M.V."/>
            <person name="Bakowski C.E."/>
            <person name="Podsiadlowski L."/>
            <person name="Prost S."/>
            <person name="Krehenwinkel H."/>
            <person name="Mayer C."/>
        </authorList>
    </citation>
    <scope>NUCLEOTIDE SEQUENCE [LARGE SCALE GENOMIC DNA]</scope>
    <source>
        <strain evidence="2">NO-MEL_2022_Ind0_liver</strain>
    </source>
</reference>
<dbReference type="Gene3D" id="1.20.930.20">
    <property type="entry name" value="Adaptor protein Cbl, N-terminal domain"/>
    <property type="match status" value="1"/>
</dbReference>
<dbReference type="InterPro" id="IPR036537">
    <property type="entry name" value="Adaptor_Cbl_N_dom_sf"/>
</dbReference>
<protein>
    <recommendedName>
        <fullName evidence="1">Mixed lineage kinase domain-containing protein</fullName>
    </recommendedName>
</protein>